<dbReference type="AlphaFoldDB" id="A0A5N5KHX1"/>
<evidence type="ECO:0000313" key="1">
    <source>
        <dbReference type="EMBL" id="KAB5529868.1"/>
    </source>
</evidence>
<dbReference type="Proteomes" id="UP000326939">
    <property type="component" value="Chromosome 13"/>
</dbReference>
<proteinExistence type="predicted"/>
<reference evidence="2" key="1">
    <citation type="journal article" date="2019" name="Gigascience">
        <title>De novo genome assembly of the endangered Acer yangbiense, a plant species with extremely small populations endemic to Yunnan Province, China.</title>
        <authorList>
            <person name="Yang J."/>
            <person name="Wariss H.M."/>
            <person name="Tao L."/>
            <person name="Zhang R."/>
            <person name="Yun Q."/>
            <person name="Hollingsworth P."/>
            <person name="Dao Z."/>
            <person name="Luo G."/>
            <person name="Guo H."/>
            <person name="Ma Y."/>
            <person name="Sun W."/>
        </authorList>
    </citation>
    <scope>NUCLEOTIDE SEQUENCE [LARGE SCALE GENOMIC DNA]</scope>
    <source>
        <strain evidence="2">cv. br00</strain>
    </source>
</reference>
<organism evidence="1 2">
    <name type="scientific">Salix brachista</name>
    <dbReference type="NCBI Taxonomy" id="2182728"/>
    <lineage>
        <taxon>Eukaryota</taxon>
        <taxon>Viridiplantae</taxon>
        <taxon>Streptophyta</taxon>
        <taxon>Embryophyta</taxon>
        <taxon>Tracheophyta</taxon>
        <taxon>Spermatophyta</taxon>
        <taxon>Magnoliopsida</taxon>
        <taxon>eudicotyledons</taxon>
        <taxon>Gunneridae</taxon>
        <taxon>Pentapetalae</taxon>
        <taxon>rosids</taxon>
        <taxon>fabids</taxon>
        <taxon>Malpighiales</taxon>
        <taxon>Salicaceae</taxon>
        <taxon>Saliceae</taxon>
        <taxon>Salix</taxon>
    </lineage>
</organism>
<gene>
    <name evidence="1" type="ORF">DKX38_019949</name>
</gene>
<protein>
    <submittedName>
        <fullName evidence="1">Uncharacterized protein</fullName>
    </submittedName>
</protein>
<dbReference type="EMBL" id="VDCV01000013">
    <property type="protein sequence ID" value="KAB5529868.1"/>
    <property type="molecule type" value="Genomic_DNA"/>
</dbReference>
<comment type="caution">
    <text evidence="1">The sequence shown here is derived from an EMBL/GenBank/DDBJ whole genome shotgun (WGS) entry which is preliminary data.</text>
</comment>
<sequence length="129" mass="15262">MLADEEITAQFPIHTRSFFNPKDNPLLDKRDEKTSFRCIFCNRKNRTMILTKRPKDLTAYKRITYSYNQPSGMRQKPVPVHLVPLTTSISWKKCLLRAYFITFCIPIVNENIYKYNSRAVFAQSTLQDY</sequence>
<name>A0A5N5KHX1_9ROSI</name>
<evidence type="ECO:0000313" key="2">
    <source>
        <dbReference type="Proteomes" id="UP000326939"/>
    </source>
</evidence>
<keyword evidence="2" id="KW-1185">Reference proteome</keyword>
<accession>A0A5N5KHX1</accession>